<organism evidence="3 4">
    <name type="scientific">Prymnesium parvum</name>
    <name type="common">Toxic golden alga</name>
    <dbReference type="NCBI Taxonomy" id="97485"/>
    <lineage>
        <taxon>Eukaryota</taxon>
        <taxon>Haptista</taxon>
        <taxon>Haptophyta</taxon>
        <taxon>Prymnesiophyceae</taxon>
        <taxon>Prymnesiales</taxon>
        <taxon>Prymnesiaceae</taxon>
        <taxon>Prymnesium</taxon>
    </lineage>
</organism>
<name>A0AB34ICT4_PRYPA</name>
<evidence type="ECO:0000256" key="1">
    <source>
        <dbReference type="SAM" id="MobiDB-lite"/>
    </source>
</evidence>
<proteinExistence type="predicted"/>
<dbReference type="SUPFAM" id="SSF55781">
    <property type="entry name" value="GAF domain-like"/>
    <property type="match status" value="1"/>
</dbReference>
<gene>
    <name evidence="3" type="ORF">AB1Y20_016470</name>
</gene>
<dbReference type="AlphaFoldDB" id="A0AB34ICT4"/>
<evidence type="ECO:0000259" key="2">
    <source>
        <dbReference type="SMART" id="SM00065"/>
    </source>
</evidence>
<dbReference type="Pfam" id="PF01590">
    <property type="entry name" value="GAF"/>
    <property type="match status" value="1"/>
</dbReference>
<protein>
    <recommendedName>
        <fullName evidence="2">GAF domain-containing protein</fullName>
    </recommendedName>
</protein>
<comment type="caution">
    <text evidence="3">The sequence shown here is derived from an EMBL/GenBank/DDBJ whole genome shotgun (WGS) entry which is preliminary data.</text>
</comment>
<keyword evidence="4" id="KW-1185">Reference proteome</keyword>
<reference evidence="3 4" key="1">
    <citation type="journal article" date="2024" name="Science">
        <title>Giant polyketide synthase enzymes in the biosynthesis of giant marine polyether toxins.</title>
        <authorList>
            <person name="Fallon T.R."/>
            <person name="Shende V.V."/>
            <person name="Wierzbicki I.H."/>
            <person name="Pendleton A.L."/>
            <person name="Watervoot N.F."/>
            <person name="Auber R.P."/>
            <person name="Gonzalez D.J."/>
            <person name="Wisecaver J.H."/>
            <person name="Moore B.S."/>
        </authorList>
    </citation>
    <scope>NUCLEOTIDE SEQUENCE [LARGE SCALE GENOMIC DNA]</scope>
    <source>
        <strain evidence="3 4">12B1</strain>
    </source>
</reference>
<dbReference type="InterPro" id="IPR003018">
    <property type="entry name" value="GAF"/>
</dbReference>
<dbReference type="Gene3D" id="3.30.450.40">
    <property type="match status" value="1"/>
</dbReference>
<dbReference type="Proteomes" id="UP001515480">
    <property type="component" value="Unassembled WGS sequence"/>
</dbReference>
<dbReference type="InterPro" id="IPR029016">
    <property type="entry name" value="GAF-like_dom_sf"/>
</dbReference>
<feature type="region of interest" description="Disordered" evidence="1">
    <location>
        <begin position="1"/>
        <end position="21"/>
    </location>
</feature>
<sequence length="651" mass="68236">MDVPPTPRLAGRFLLPPPHSPRLLPSPAAAAAALSPADEPAAAWASLTACASSWYAPRLAPPPPPRASPRLPAEYAAHEARKAALAEAHAREEAAAAHRRRLAAAAAAARGGRRAAAAGSPRTRGEVARGAALLSAAAACEQLLHAALPAQAFAASLARLPAPAAEAWLCGLGACLCRLGGTLHSLHCQLKRQLASAKRAAMIGSARQMLGAARALRADVARLVGVSGGAVRACEAACGALVVAAARAEERRAATQRLWTRQLLGALLASKRQARAHAAAVRGVVDSLAGGELASLADAICFEAQRLVGCAEVSLFVHLAASPVDEELNLCRVKNRHALPADERECTHTVAGAAAAPPVHESSLVGSAASWKRVTEISNAMLNPRYQQASDRLPGMPAPKEMLLFNLGDERDVCAVLRCARPLASRHRGGGWSAKEVAAVSELVPLFTLALRCCLTPHAPHIAPVAHIAARQGVIIRGLPFSPDRNIGGLKAEIFSWCSKCRELLSADRCQFFLFDEASCELVSVERGITSPMRLPLGNSKYAGVLTMSAISKQPINVKDVKADDRFNPAFDTASGYATKSVLAVPLENVARGTLLGVCQVLNKSVQGVDCPFSDEDKTTLDCALRLAALSIENNQLAADCLLAEKRYGGK</sequence>
<evidence type="ECO:0000313" key="3">
    <source>
        <dbReference type="EMBL" id="KAL1496516.1"/>
    </source>
</evidence>
<evidence type="ECO:0000313" key="4">
    <source>
        <dbReference type="Proteomes" id="UP001515480"/>
    </source>
</evidence>
<feature type="domain" description="GAF" evidence="2">
    <location>
        <begin position="467"/>
        <end position="642"/>
    </location>
</feature>
<accession>A0AB34ICT4</accession>
<dbReference type="SMART" id="SM00065">
    <property type="entry name" value="GAF"/>
    <property type="match status" value="1"/>
</dbReference>
<dbReference type="EMBL" id="JBGBPQ010000029">
    <property type="protein sequence ID" value="KAL1496516.1"/>
    <property type="molecule type" value="Genomic_DNA"/>
</dbReference>